<dbReference type="PROSITE" id="PS50958">
    <property type="entry name" value="SMB_2"/>
    <property type="match status" value="1"/>
</dbReference>
<sequence length="550" mass="55652">MAAAGGKGLLGGPAYHSLVPSAREAQEFAGAAAPCWDSRAPAPRCGAERGCARDIGGGGLAAGKLCVGLAPAAVLLVLLAACQPEGQVARRRKAAPHGEGGSGGAISSSGGAVLSRASSVSAGLLKAFGGQDACEASFADQDQSAECFCQVARNPGCSGRPCSCTAACPHDEASVWRLPTAVSFVGDRGAVGCSGKATSIVTVSKSYFASLDALKNTCPDRMTDLIAEMLTGGLRAYRQAVGPGAVRHCIRGPGTHGAPWLHAVTFCAEGELDHLPSSARLNWCTTMTDEAQAHWAAALAAVWAGGSPSMPAPLPGASAGAVAVGGSGGPASCREVGCGRHRQEPECSCNGACRQHGDCCSDYVAVCEEGGNVSGGGQCYFEHHGGGIGELCFCQLAGNSGCADRRCACDQGCAGDALLGGNGHSVTFNNIHEASGCVGPPAALLTIPRSFYKNIHALRDGCRQRMVSLLASMLEASFETYQSRVALGPVSQCIHASHAVSVGWLHLHTFCPGGGIDNLPSSAHAGWCGTMYSSADAPALAKAIAAWASR</sequence>
<dbReference type="PROSITE" id="PS00524">
    <property type="entry name" value="SMB_1"/>
    <property type="match status" value="1"/>
</dbReference>
<reference evidence="4" key="1">
    <citation type="submission" date="2023-10" db="EMBL/GenBank/DDBJ databases">
        <authorList>
            <person name="Chen Y."/>
            <person name="Shah S."/>
            <person name="Dougan E. K."/>
            <person name="Thang M."/>
            <person name="Chan C."/>
        </authorList>
    </citation>
    <scope>NUCLEOTIDE SEQUENCE [LARGE SCALE GENOMIC DNA]</scope>
</reference>
<evidence type="ECO:0000259" key="3">
    <source>
        <dbReference type="PROSITE" id="PS50958"/>
    </source>
</evidence>
<dbReference type="EMBL" id="CAUYUJ010008538">
    <property type="protein sequence ID" value="CAK0824227.1"/>
    <property type="molecule type" value="Genomic_DNA"/>
</dbReference>
<dbReference type="Proteomes" id="UP001189429">
    <property type="component" value="Unassembled WGS sequence"/>
</dbReference>
<proteinExistence type="predicted"/>
<evidence type="ECO:0000313" key="5">
    <source>
        <dbReference type="Proteomes" id="UP001189429"/>
    </source>
</evidence>
<dbReference type="InterPro" id="IPR036024">
    <property type="entry name" value="Somatomedin_B-like_dom_sf"/>
</dbReference>
<evidence type="ECO:0000256" key="2">
    <source>
        <dbReference type="SAM" id="MobiDB-lite"/>
    </source>
</evidence>
<keyword evidence="5" id="KW-1185">Reference proteome</keyword>
<feature type="region of interest" description="Disordered" evidence="2">
    <location>
        <begin position="91"/>
        <end position="110"/>
    </location>
</feature>
<dbReference type="Pfam" id="PF01033">
    <property type="entry name" value="Somatomedin_B"/>
    <property type="match status" value="1"/>
</dbReference>
<dbReference type="InterPro" id="IPR001212">
    <property type="entry name" value="Somatomedin_B_dom"/>
</dbReference>
<dbReference type="SUPFAM" id="SSF90188">
    <property type="entry name" value="Somatomedin B domain"/>
    <property type="match status" value="1"/>
</dbReference>
<gene>
    <name evidence="4" type="ORF">PCOR1329_LOCUS24690</name>
</gene>
<protein>
    <recommendedName>
        <fullName evidence="3">SMB domain-containing protein</fullName>
    </recommendedName>
</protein>
<evidence type="ECO:0000256" key="1">
    <source>
        <dbReference type="ARBA" id="ARBA00023157"/>
    </source>
</evidence>
<dbReference type="Gene3D" id="4.10.410.20">
    <property type="match status" value="1"/>
</dbReference>
<comment type="caution">
    <text evidence="4">The sequence shown here is derived from an EMBL/GenBank/DDBJ whole genome shotgun (WGS) entry which is preliminary data.</text>
</comment>
<organism evidence="4 5">
    <name type="scientific">Prorocentrum cordatum</name>
    <dbReference type="NCBI Taxonomy" id="2364126"/>
    <lineage>
        <taxon>Eukaryota</taxon>
        <taxon>Sar</taxon>
        <taxon>Alveolata</taxon>
        <taxon>Dinophyceae</taxon>
        <taxon>Prorocentrales</taxon>
        <taxon>Prorocentraceae</taxon>
        <taxon>Prorocentrum</taxon>
    </lineage>
</organism>
<evidence type="ECO:0000313" key="4">
    <source>
        <dbReference type="EMBL" id="CAK0824227.1"/>
    </source>
</evidence>
<accession>A0ABN9RXV3</accession>
<name>A0ABN9RXV3_9DINO</name>
<keyword evidence="1" id="KW-1015">Disulfide bond</keyword>
<feature type="domain" description="SMB" evidence="3">
    <location>
        <begin position="329"/>
        <end position="374"/>
    </location>
</feature>